<dbReference type="EMBL" id="RCMV01000713">
    <property type="protein sequence ID" value="KAG3213642.1"/>
    <property type="molecule type" value="Genomic_DNA"/>
</dbReference>
<reference evidence="1" key="1">
    <citation type="submission" date="2018-05" db="EMBL/GenBank/DDBJ databases">
        <title>Effector identification in a new, highly contiguous assembly of the strawberry crown rot pathogen Phytophthora cactorum.</title>
        <authorList>
            <person name="Armitage A.D."/>
            <person name="Nellist C.F."/>
            <person name="Bates H."/>
            <person name="Vickerstaff R.J."/>
            <person name="Harrison R.J."/>
        </authorList>
    </citation>
    <scope>NUCLEOTIDE SEQUENCE</scope>
    <source>
        <strain evidence="1">P421</strain>
    </source>
</reference>
<organism evidence="1 2">
    <name type="scientific">Phytophthora cactorum</name>
    <dbReference type="NCBI Taxonomy" id="29920"/>
    <lineage>
        <taxon>Eukaryota</taxon>
        <taxon>Sar</taxon>
        <taxon>Stramenopiles</taxon>
        <taxon>Oomycota</taxon>
        <taxon>Peronosporomycetes</taxon>
        <taxon>Peronosporales</taxon>
        <taxon>Peronosporaceae</taxon>
        <taxon>Phytophthora</taxon>
    </lineage>
</organism>
<gene>
    <name evidence="1" type="ORF">PC129_g15421</name>
</gene>
<dbReference type="Gene3D" id="2.40.50.1000">
    <property type="match status" value="1"/>
</dbReference>
<proteinExistence type="predicted"/>
<comment type="caution">
    <text evidence="1">The sequence shown here is derived from an EMBL/GenBank/DDBJ whole genome shotgun (WGS) entry which is preliminary data.</text>
</comment>
<evidence type="ECO:0008006" key="3">
    <source>
        <dbReference type="Google" id="ProtNLM"/>
    </source>
</evidence>
<evidence type="ECO:0000313" key="2">
    <source>
        <dbReference type="Proteomes" id="UP000760860"/>
    </source>
</evidence>
<sequence length="57" mass="6340">VVTIGQCRPLAKTVRFNVLEVEPASETKPINGISHGLWGDTKDKKLHEEVLEGKEKN</sequence>
<name>A0A8T1HR48_9STRA</name>
<dbReference type="AlphaFoldDB" id="A0A8T1HR48"/>
<protein>
    <recommendedName>
        <fullName evidence="3">Ribosomal protein S17</fullName>
    </recommendedName>
</protein>
<accession>A0A8T1HR48</accession>
<dbReference type="Proteomes" id="UP000760860">
    <property type="component" value="Unassembled WGS sequence"/>
</dbReference>
<evidence type="ECO:0000313" key="1">
    <source>
        <dbReference type="EMBL" id="KAG3213642.1"/>
    </source>
</evidence>
<feature type="non-terminal residue" evidence="1">
    <location>
        <position position="1"/>
    </location>
</feature>